<accession>A0ABP5MHD7</accession>
<keyword evidence="5 6" id="KW-0472">Membrane</keyword>
<dbReference type="Proteomes" id="UP001501599">
    <property type="component" value="Unassembled WGS sequence"/>
</dbReference>
<dbReference type="RefSeq" id="WP_344341183.1">
    <property type="nucleotide sequence ID" value="NZ_BAAAQT010000005.1"/>
</dbReference>
<keyword evidence="4 6" id="KW-1133">Transmembrane helix</keyword>
<evidence type="ECO:0000256" key="2">
    <source>
        <dbReference type="ARBA" id="ARBA00022475"/>
    </source>
</evidence>
<comment type="subcellular location">
    <subcellularLocation>
        <location evidence="1">Cell membrane</location>
        <topology evidence="1">Multi-pass membrane protein</topology>
    </subcellularLocation>
</comment>
<protein>
    <submittedName>
        <fullName evidence="8">Type II secretion system F family protein</fullName>
    </submittedName>
</protein>
<name>A0ABP5MHD7_9MICO</name>
<evidence type="ECO:0000259" key="7">
    <source>
        <dbReference type="Pfam" id="PF00482"/>
    </source>
</evidence>
<dbReference type="PANTHER" id="PTHR35007">
    <property type="entry name" value="INTEGRAL MEMBRANE PROTEIN-RELATED"/>
    <property type="match status" value="1"/>
</dbReference>
<sequence>MSWLLGALLGLGLVLAASPWLWPRPVERPGADAPRASWVRDRLTQAGLHEVPLAALVVIAALAGVVAAGIALAATPVLPVAAAAGTGAAVLPFAAVAWRARRRRRARSLAWPDVVDHLVSGVRSGLALPDAVAALATAGPEQTREAFHAFGADHRATGSFAYALDRLKDRLADPVADRILETLRMAREVGGSEVAHVLRDLAAYLRSDLAMRSELEARQSWVVSAARLGVAAPWLVLLLLSTRPEAAAAYNAPGGLAIVAGGLVVTVVAYRAMVRLGRLPEDGRWFA</sequence>
<feature type="transmembrane region" description="Helical" evidence="6">
    <location>
        <begin position="77"/>
        <end position="98"/>
    </location>
</feature>
<keyword evidence="2" id="KW-1003">Cell membrane</keyword>
<keyword evidence="3 6" id="KW-0812">Transmembrane</keyword>
<dbReference type="InterPro" id="IPR018076">
    <property type="entry name" value="T2SS_GspF_dom"/>
</dbReference>
<evidence type="ECO:0000256" key="3">
    <source>
        <dbReference type="ARBA" id="ARBA00022692"/>
    </source>
</evidence>
<dbReference type="EMBL" id="BAAAQT010000005">
    <property type="protein sequence ID" value="GAA2172445.1"/>
    <property type="molecule type" value="Genomic_DNA"/>
</dbReference>
<feature type="transmembrane region" description="Helical" evidence="6">
    <location>
        <begin position="252"/>
        <end position="270"/>
    </location>
</feature>
<dbReference type="Pfam" id="PF00482">
    <property type="entry name" value="T2SSF"/>
    <property type="match status" value="1"/>
</dbReference>
<reference evidence="9" key="1">
    <citation type="journal article" date="2019" name="Int. J. Syst. Evol. Microbiol.">
        <title>The Global Catalogue of Microorganisms (GCM) 10K type strain sequencing project: providing services to taxonomists for standard genome sequencing and annotation.</title>
        <authorList>
            <consortium name="The Broad Institute Genomics Platform"/>
            <consortium name="The Broad Institute Genome Sequencing Center for Infectious Disease"/>
            <person name="Wu L."/>
            <person name="Ma J."/>
        </authorList>
    </citation>
    <scope>NUCLEOTIDE SEQUENCE [LARGE SCALE GENOMIC DNA]</scope>
    <source>
        <strain evidence="9">JCM 16026</strain>
    </source>
</reference>
<feature type="domain" description="Type II secretion system protein GspF" evidence="7">
    <location>
        <begin position="116"/>
        <end position="240"/>
    </location>
</feature>
<dbReference type="PANTHER" id="PTHR35007:SF2">
    <property type="entry name" value="PILUS ASSEMBLE PROTEIN"/>
    <property type="match status" value="1"/>
</dbReference>
<evidence type="ECO:0000256" key="6">
    <source>
        <dbReference type="SAM" id="Phobius"/>
    </source>
</evidence>
<feature type="transmembrane region" description="Helical" evidence="6">
    <location>
        <begin position="221"/>
        <end position="240"/>
    </location>
</feature>
<evidence type="ECO:0000256" key="1">
    <source>
        <dbReference type="ARBA" id="ARBA00004651"/>
    </source>
</evidence>
<proteinExistence type="predicted"/>
<evidence type="ECO:0000313" key="8">
    <source>
        <dbReference type="EMBL" id="GAA2172445.1"/>
    </source>
</evidence>
<keyword evidence="9" id="KW-1185">Reference proteome</keyword>
<comment type="caution">
    <text evidence="8">The sequence shown here is derived from an EMBL/GenBank/DDBJ whole genome shotgun (WGS) entry which is preliminary data.</text>
</comment>
<evidence type="ECO:0000256" key="5">
    <source>
        <dbReference type="ARBA" id="ARBA00023136"/>
    </source>
</evidence>
<organism evidence="8 9">
    <name type="scientific">Agrococcus versicolor</name>
    <dbReference type="NCBI Taxonomy" id="501482"/>
    <lineage>
        <taxon>Bacteria</taxon>
        <taxon>Bacillati</taxon>
        <taxon>Actinomycetota</taxon>
        <taxon>Actinomycetes</taxon>
        <taxon>Micrococcales</taxon>
        <taxon>Microbacteriaceae</taxon>
        <taxon>Agrococcus</taxon>
    </lineage>
</organism>
<evidence type="ECO:0000313" key="9">
    <source>
        <dbReference type="Proteomes" id="UP001501599"/>
    </source>
</evidence>
<gene>
    <name evidence="8" type="ORF">GCM10009846_10410</name>
</gene>
<evidence type="ECO:0000256" key="4">
    <source>
        <dbReference type="ARBA" id="ARBA00022989"/>
    </source>
</evidence>